<feature type="region of interest" description="Disordered" evidence="11">
    <location>
        <begin position="116"/>
        <end position="146"/>
    </location>
</feature>
<dbReference type="Pfam" id="PF13086">
    <property type="entry name" value="AAA_11"/>
    <property type="match status" value="1"/>
</dbReference>
<reference evidence="13" key="1">
    <citation type="submission" date="2022-07" db="EMBL/GenBank/DDBJ databases">
        <title>Phylogenomic reconstructions and comparative analyses of Kickxellomycotina fungi.</title>
        <authorList>
            <person name="Reynolds N.K."/>
            <person name="Stajich J.E."/>
            <person name="Barry K."/>
            <person name="Grigoriev I.V."/>
            <person name="Crous P."/>
            <person name="Smith M.E."/>
        </authorList>
    </citation>
    <scope>NUCLEOTIDE SEQUENCE</scope>
    <source>
        <strain evidence="13">NBRC 100468</strain>
    </source>
</reference>
<evidence type="ECO:0000256" key="7">
    <source>
        <dbReference type="ARBA" id="ARBA00022801"/>
    </source>
</evidence>
<evidence type="ECO:0000256" key="6">
    <source>
        <dbReference type="ARBA" id="ARBA00022741"/>
    </source>
</evidence>
<keyword evidence="14" id="KW-1185">Reference proteome</keyword>
<evidence type="ECO:0000259" key="12">
    <source>
        <dbReference type="SMART" id="SM00382"/>
    </source>
</evidence>
<comment type="similarity">
    <text evidence="3">Belongs to the DNA2/NAM7 helicase family.</text>
</comment>
<feature type="region of interest" description="Disordered" evidence="11">
    <location>
        <begin position="1"/>
        <end position="21"/>
    </location>
</feature>
<dbReference type="Proteomes" id="UP001150538">
    <property type="component" value="Unassembled WGS sequence"/>
</dbReference>
<dbReference type="GO" id="GO:0043139">
    <property type="term" value="F:5'-3' DNA helicase activity"/>
    <property type="evidence" value="ECO:0007669"/>
    <property type="project" value="TreeGrafter"/>
</dbReference>
<dbReference type="AlphaFoldDB" id="A0A9W7ZJ11"/>
<keyword evidence="9" id="KW-0067">ATP-binding</keyword>
<dbReference type="InterPro" id="IPR003593">
    <property type="entry name" value="AAA+_ATPase"/>
</dbReference>
<keyword evidence="5" id="KW-0963">Cytoplasm</keyword>
<evidence type="ECO:0000256" key="1">
    <source>
        <dbReference type="ARBA" id="ARBA00004123"/>
    </source>
</evidence>
<dbReference type="InterPro" id="IPR041677">
    <property type="entry name" value="DNA2/NAM7_AAA_11"/>
</dbReference>
<keyword evidence="10" id="KW-0539">Nucleus</keyword>
<evidence type="ECO:0000256" key="4">
    <source>
        <dbReference type="ARBA" id="ARBA00012551"/>
    </source>
</evidence>
<dbReference type="InterPro" id="IPR041679">
    <property type="entry name" value="DNA2/NAM7-like_C"/>
</dbReference>
<feature type="region of interest" description="Disordered" evidence="11">
    <location>
        <begin position="491"/>
        <end position="525"/>
    </location>
</feature>
<feature type="region of interest" description="Disordered" evidence="11">
    <location>
        <begin position="619"/>
        <end position="682"/>
    </location>
</feature>
<dbReference type="Pfam" id="PF21138">
    <property type="entry name" value="SMUBP-2_HCS1_1B"/>
    <property type="match status" value="1"/>
</dbReference>
<feature type="compositionally biased region" description="Low complexity" evidence="11">
    <location>
        <begin position="646"/>
        <end position="682"/>
    </location>
</feature>
<dbReference type="Gene3D" id="2.40.30.270">
    <property type="match status" value="1"/>
</dbReference>
<evidence type="ECO:0000256" key="9">
    <source>
        <dbReference type="ARBA" id="ARBA00022840"/>
    </source>
</evidence>
<gene>
    <name evidence="13" type="ORF">H4219_006238</name>
</gene>
<dbReference type="SUPFAM" id="SSF52540">
    <property type="entry name" value="P-loop containing nucleoside triphosphate hydrolases"/>
    <property type="match status" value="1"/>
</dbReference>
<protein>
    <recommendedName>
        <fullName evidence="4">DNA helicase</fullName>
        <ecNumber evidence="4">3.6.4.12</ecNumber>
    </recommendedName>
</protein>
<evidence type="ECO:0000256" key="11">
    <source>
        <dbReference type="SAM" id="MobiDB-lite"/>
    </source>
</evidence>
<dbReference type="EC" id="3.6.4.12" evidence="4"/>
<evidence type="ECO:0000313" key="14">
    <source>
        <dbReference type="Proteomes" id="UP001150538"/>
    </source>
</evidence>
<dbReference type="CDD" id="cd18808">
    <property type="entry name" value="SF1_C_Upf1"/>
    <property type="match status" value="1"/>
</dbReference>
<dbReference type="PANTHER" id="PTHR43788">
    <property type="entry name" value="DNA2/NAM7 HELICASE FAMILY MEMBER"/>
    <property type="match status" value="1"/>
</dbReference>
<keyword evidence="6" id="KW-0547">Nucleotide-binding</keyword>
<name>A0A9W7ZJ11_9FUNG</name>
<evidence type="ECO:0000256" key="8">
    <source>
        <dbReference type="ARBA" id="ARBA00022806"/>
    </source>
</evidence>
<dbReference type="Gene3D" id="3.40.50.300">
    <property type="entry name" value="P-loop containing nucleotide triphosphate hydrolases"/>
    <property type="match status" value="2"/>
</dbReference>
<feature type="domain" description="AAA+ ATPase" evidence="12">
    <location>
        <begin position="278"/>
        <end position="550"/>
    </location>
</feature>
<dbReference type="GO" id="GO:0005737">
    <property type="term" value="C:cytoplasm"/>
    <property type="evidence" value="ECO:0007669"/>
    <property type="project" value="UniProtKB-SubCell"/>
</dbReference>
<dbReference type="OrthoDB" id="6513042at2759"/>
<dbReference type="SMART" id="SM00382">
    <property type="entry name" value="AAA"/>
    <property type="match status" value="1"/>
</dbReference>
<feature type="non-terminal residue" evidence="13">
    <location>
        <position position="1"/>
    </location>
</feature>
<dbReference type="InterPro" id="IPR050534">
    <property type="entry name" value="Coronavir_polyprotein_1ab"/>
</dbReference>
<dbReference type="InterPro" id="IPR048761">
    <property type="entry name" value="SMUBP-2_HCS1_1B"/>
</dbReference>
<evidence type="ECO:0000256" key="3">
    <source>
        <dbReference type="ARBA" id="ARBA00007913"/>
    </source>
</evidence>
<evidence type="ECO:0000256" key="10">
    <source>
        <dbReference type="ARBA" id="ARBA00023242"/>
    </source>
</evidence>
<accession>A0A9W7ZJ11</accession>
<dbReference type="InterPro" id="IPR027417">
    <property type="entry name" value="P-loop_NTPase"/>
</dbReference>
<comment type="caution">
    <text evidence="13">The sequence shown here is derived from an EMBL/GenBank/DDBJ whole genome shotgun (WGS) entry which is preliminary data.</text>
</comment>
<dbReference type="GO" id="GO:0005634">
    <property type="term" value="C:nucleus"/>
    <property type="evidence" value="ECO:0007669"/>
    <property type="project" value="UniProtKB-SubCell"/>
</dbReference>
<organism evidence="13 14">
    <name type="scientific">Mycoemilia scoparia</name>
    <dbReference type="NCBI Taxonomy" id="417184"/>
    <lineage>
        <taxon>Eukaryota</taxon>
        <taxon>Fungi</taxon>
        <taxon>Fungi incertae sedis</taxon>
        <taxon>Zoopagomycota</taxon>
        <taxon>Kickxellomycotina</taxon>
        <taxon>Kickxellomycetes</taxon>
        <taxon>Kickxellales</taxon>
        <taxon>Kickxellaceae</taxon>
        <taxon>Mycoemilia</taxon>
    </lineage>
</organism>
<keyword evidence="8" id="KW-0347">Helicase</keyword>
<feature type="compositionally biased region" description="Polar residues" evidence="11">
    <location>
        <begin position="1"/>
        <end position="15"/>
    </location>
</feature>
<sequence>TTIPTKLETTISTPPHNKGDMSELTPIQFLEEHIKLIDQERDYEIKETAILHSQWSATQLQRLGFALVGLRITGIRTGMGGKSLIDLEPPEIGTETFMPHHLRSGDIVRLEDSFSSSSSSSSATAATAGGGSGSKPKIKLGNSGSKNISCGDEREISGVIFRSTDKKIVVALSKDTEIPSSWKERCSIIKLANDITYKRMIFALRDAKTFLETRKPPTHIVTKWHPGTMKLMDIILGKCQPNTTITMPTPGEVNDIEWFNTALNDPQKEAIKFSLDPNHQLTLIHGPPGTGKTYTIVEIIRQLVAKNKRVLVCGPSNLSIDNLVERLVKCRPQIPLVRVGHPARVLPSIIDHSLDSLSKYSEQGQIVKDIRDEMDQTLSSISKSRTGGGGGGSTKWAERRELYEQLKHLRKDYREREKKVVDTIIGEAKVVLCTLNGAANKEIQKAEPFDVLIIDEASQCVEAESWIPLPKVSKLILAGDHRQLPPTIKSQKTVAASLKPPPSASSSLTNGKKDGNGNKTTTTTANMKLGPKASLELTLFDRMLDMYGSGVTKMLTIQYRMNEQIMKYPSMVLYNDLLVADPSVADHTLGDLEHVESDSEDMAIPLVFYDTVDTGRLESTLEVDEPTKPKADTSSSSTKGKGGNKKTGSTKNIKSKSKSTPSSNKPKGSSFASSSPSSLTESKLNRGEADLVVLHVKDLFSHGLTQSDIAVISPYNAQVDLLKQLLRPDYPDLEIGSVDGFQGREKEAIILTLVRSNDSGEVGFLADYRRLNVAVTRARRQLCVIGDSSTLVREPVFLKGFIAWLEDRADLRYPD</sequence>
<dbReference type="PANTHER" id="PTHR43788:SF8">
    <property type="entry name" value="DNA-BINDING PROTEIN SMUBP-2"/>
    <property type="match status" value="1"/>
</dbReference>
<evidence type="ECO:0000313" key="13">
    <source>
        <dbReference type="EMBL" id="KAJ1910320.1"/>
    </source>
</evidence>
<proteinExistence type="inferred from homology"/>
<dbReference type="GO" id="GO:0016787">
    <property type="term" value="F:hydrolase activity"/>
    <property type="evidence" value="ECO:0007669"/>
    <property type="project" value="UniProtKB-KW"/>
</dbReference>
<comment type="subcellular location">
    <subcellularLocation>
        <location evidence="2">Cytoplasm</location>
    </subcellularLocation>
    <subcellularLocation>
        <location evidence="1">Nucleus</location>
    </subcellularLocation>
</comment>
<dbReference type="EMBL" id="JANBPU010000596">
    <property type="protein sequence ID" value="KAJ1910320.1"/>
    <property type="molecule type" value="Genomic_DNA"/>
</dbReference>
<dbReference type="CDD" id="cd18044">
    <property type="entry name" value="DEXXQc_SMUBP2"/>
    <property type="match status" value="1"/>
</dbReference>
<evidence type="ECO:0000256" key="5">
    <source>
        <dbReference type="ARBA" id="ARBA00022490"/>
    </source>
</evidence>
<dbReference type="GO" id="GO:0003723">
    <property type="term" value="F:RNA binding"/>
    <property type="evidence" value="ECO:0007669"/>
    <property type="project" value="InterPro"/>
</dbReference>
<evidence type="ECO:0000256" key="2">
    <source>
        <dbReference type="ARBA" id="ARBA00004496"/>
    </source>
</evidence>
<dbReference type="InterPro" id="IPR047187">
    <property type="entry name" value="SF1_C_Upf1"/>
</dbReference>
<feature type="compositionally biased region" description="Low complexity" evidence="11">
    <location>
        <begin position="116"/>
        <end position="127"/>
    </location>
</feature>
<keyword evidence="7" id="KW-0378">Hydrolase</keyword>
<dbReference type="Pfam" id="PF13087">
    <property type="entry name" value="AAA_12"/>
    <property type="match status" value="1"/>
</dbReference>
<dbReference type="GO" id="GO:0005524">
    <property type="term" value="F:ATP binding"/>
    <property type="evidence" value="ECO:0007669"/>
    <property type="project" value="UniProtKB-KW"/>
</dbReference>